<dbReference type="SMART" id="SM00325">
    <property type="entry name" value="RhoGEF"/>
    <property type="match status" value="1"/>
</dbReference>
<sequence length="1684" mass="188920">MNEELNKNFDPIATNLEEHTKNSKENQSINIINTLHDQQLYNNNNNNNTQDYNTIETIIEPNNCVQINNELVFQQNDTSNIKVFNIVLEEEEDHDNDDDLEYNHKEEKSTEHIYYLPLAIGNSNTSNEILGKEFITTLTDSNSNSISDKILYDLGKSLMNSHDDDDVMNKEECSKEEINESSKLIMTSFDANCSNVETANTSVTTMTTTTTTTTATTTIVTTSSVITNITTNTTDMITTISTPITSPKIDLITVNLLSSNVIPESIAQQFNQIAKLNKSNLSSKRTIRTTTAKLSPFTDSKRQASFEDAHLTEINSNTDLNKNIQKNLLKDTYHARFHSDEIATLQDYVLKPQTQTILDLEYTNLENTDIDHVNSSSNTGCNKNRNSNVFRSKSALSTLPQTKRGQRYGHGHQSEPSSQGTDSVYRQSPLLAHENISHSQGPSSGFTASEEGSSSSLPSLDTGGSSSTGGGCSSGHTQTADEDHSIGDELNSANTTILHSISKISKNNNECDKHNSQLLHSDEAKNLQSDNVSSDKTVLILSKRRHAVKELIHVEKEYVNALTTLVNMYMIPLKQEKILDDQQVDTIFFKVQELLMYHMSFLNTLQMWELTNTVGDKLLDMFSREAVAMCYCTFVDNFSNSERTLETCWNTKSSFQKFCEMKLRMNRNKLPLKALLVQPVQRIPRYELLIKRLLESTPKDYSDHALLVEAESAIHRLALRVNAVHAAGEDENIVDGIRLIEKLLAPATLTPTRQYVRHDIVSVEERKDPVCIFMFTDQIVFTVARRRGSQVIKKPIFLRLQSIRGVDAIENIKYKIYHRLGIEAIELESRLEVSIEPTGQHKEVKDKKDLALLAEIENISARLDFRHYDLDAVVRKMYMSIQKELEDLRTARNTTTPMPGNISIFTATSKEGVERYELMFPNSAKRKEWERTILELKRQLSSVKRMARFNEAVQIPRTLPGIQLSCASMIESSPIVAETPCDVWICASDGYTGYVCLLTVHPKPNVYFNVPLSGCTSRITCICSIPGYIHPGLRRTSHSLGVQSIRLRYGMEKKRSATMDQPLLEVEQQVTEENNRQQKLSAALSEKESRMITNEKVVDSKVVDKIESNTNNDANKNAGTTLDDDVRCRKSSILQDTSTSSHSTTPPDTPTNTESTLKLSDGDESKGDDILNLPKKCDIAPESSEINVQQSHELITQAHCEKSNSSEKIKNEPQQEISLDIYAEYTDDQDDPTSNDSDSSDISETEGDLTQQIISENLSDNSLFKESEQNIQSSCEYDGKTDEYSNSHGKNHCLTNSTQPLMWLGTEEGSIFMFYATDNLKTSRQRQKLSLSHGINNILHFDVHIFVACANGDLIVYKRNSDGLWDVDKPIHVKLQPNSNEPVIVKRMLVVAGKIWCAAHRSIFILNPATLTSELSFPLNGNYADPRGIQLMAYGKQTVWLATENSSRISLYHATTGEFLMEIDLKPIVLQRLQDCDEIIMRHKEACLRITCLTVCKDLLWAGTSAGVIVTVAIPKLGTGPTHENIKQPQLETLSYGHIGQVRFLVTLDNIADDENSITCKNEKINTSNQSIYISNSAITPFSDKVTSSDNNETNTSSHLVSSSRTIDHSQSGQLSRHHFSGSRRSSINPCTTINTKMKVISGGEGREEFSKKDLTTLGIYDNNLCCTIGDDDSDNYVLIWDVK</sequence>
<reference evidence="4" key="2">
    <citation type="journal article" date="2019" name="Gigascience">
        <title>High-quality Schistosoma haematobium genome achieved by single-molecule and long-range sequencing.</title>
        <authorList>
            <person name="Stroehlein A.J."/>
            <person name="Korhonen P.K."/>
            <person name="Chong T.M."/>
            <person name="Lim Y.L."/>
            <person name="Chan K.G."/>
            <person name="Webster B."/>
            <person name="Rollinson D."/>
            <person name="Brindley P.J."/>
            <person name="Gasser R.B."/>
            <person name="Young N.D."/>
        </authorList>
    </citation>
    <scope>NUCLEOTIDE SEQUENCE</scope>
</reference>
<feature type="region of interest" description="Disordered" evidence="2">
    <location>
        <begin position="372"/>
        <end position="423"/>
    </location>
</feature>
<feature type="compositionally biased region" description="Basic and acidic residues" evidence="2">
    <location>
        <begin position="1160"/>
        <end position="1174"/>
    </location>
</feature>
<feature type="compositionally biased region" description="Low complexity" evidence="2">
    <location>
        <begin position="1588"/>
        <end position="1598"/>
    </location>
</feature>
<evidence type="ECO:0000256" key="2">
    <source>
        <dbReference type="SAM" id="MobiDB-lite"/>
    </source>
</evidence>
<feature type="compositionally biased region" description="Low complexity" evidence="2">
    <location>
        <begin position="1137"/>
        <end position="1156"/>
    </location>
</feature>
<dbReference type="InterPro" id="IPR011047">
    <property type="entry name" value="Quinoprotein_ADH-like_sf"/>
</dbReference>
<gene>
    <name evidence="4" type="primary">ARHGEF17</name>
    <name evidence="4" type="ORF">MS3_00005803</name>
</gene>
<proteinExistence type="predicted"/>
<dbReference type="PANTHER" id="PTHR12877:SF15">
    <property type="entry name" value="RHO GUANINE NUCLEOTIDE EXCHANGE FACTOR 17"/>
    <property type="match status" value="1"/>
</dbReference>
<dbReference type="InterPro" id="IPR000219">
    <property type="entry name" value="DH_dom"/>
</dbReference>
<dbReference type="Proteomes" id="UP000471633">
    <property type="component" value="Unassembled WGS sequence"/>
</dbReference>
<dbReference type="KEGG" id="shx:MS3_00005803"/>
<dbReference type="InterPro" id="IPR035899">
    <property type="entry name" value="DBL_dom_sf"/>
</dbReference>
<dbReference type="SUPFAM" id="SSF48065">
    <property type="entry name" value="DBL homology domain (DH-domain)"/>
    <property type="match status" value="1"/>
</dbReference>
<dbReference type="GeneID" id="24589470"/>
<organism evidence="4 5">
    <name type="scientific">Schistosoma haematobium</name>
    <name type="common">Blood fluke</name>
    <dbReference type="NCBI Taxonomy" id="6185"/>
    <lineage>
        <taxon>Eukaryota</taxon>
        <taxon>Metazoa</taxon>
        <taxon>Spiralia</taxon>
        <taxon>Lophotrochozoa</taxon>
        <taxon>Platyhelminthes</taxon>
        <taxon>Trematoda</taxon>
        <taxon>Digenea</taxon>
        <taxon>Strigeidida</taxon>
        <taxon>Schistosomatoidea</taxon>
        <taxon>Schistosomatidae</taxon>
        <taxon>Schistosoma</taxon>
    </lineage>
</organism>
<evidence type="ECO:0000256" key="1">
    <source>
        <dbReference type="ARBA" id="ARBA00022658"/>
    </source>
</evidence>
<feature type="compositionally biased region" description="Low complexity" evidence="2">
    <location>
        <begin position="443"/>
        <end position="465"/>
    </location>
</feature>
<keyword evidence="1" id="KW-0344">Guanine-nucleotide releasing factor</keyword>
<name>A0A922LLC1_SCHHA</name>
<dbReference type="InterPro" id="IPR039919">
    <property type="entry name" value="ARHGEF10/ARHGEF17"/>
</dbReference>
<keyword evidence="5" id="KW-1185">Reference proteome</keyword>
<dbReference type="GO" id="GO:0005085">
    <property type="term" value="F:guanyl-nucleotide exchange factor activity"/>
    <property type="evidence" value="ECO:0007669"/>
    <property type="project" value="UniProtKB-KW"/>
</dbReference>
<feature type="domain" description="DH" evidence="3">
    <location>
        <begin position="543"/>
        <end position="724"/>
    </location>
</feature>
<dbReference type="OrthoDB" id="4066896at2759"/>
<dbReference type="CTD" id="9828"/>
<dbReference type="Gene3D" id="1.20.900.10">
    <property type="entry name" value="Dbl homology (DH) domain"/>
    <property type="match status" value="1"/>
</dbReference>
<reference evidence="4" key="3">
    <citation type="submission" date="2021-06" db="EMBL/GenBank/DDBJ databases">
        <title>Chromosome-level genome assembly for S. haematobium.</title>
        <authorList>
            <person name="Stroehlein A.J."/>
        </authorList>
    </citation>
    <scope>NUCLEOTIDE SEQUENCE</scope>
</reference>
<dbReference type="Pfam" id="PF00621">
    <property type="entry name" value="RhoGEF"/>
    <property type="match status" value="1"/>
</dbReference>
<feature type="region of interest" description="Disordered" evidence="2">
    <location>
        <begin position="1226"/>
        <end position="1247"/>
    </location>
</feature>
<dbReference type="SUPFAM" id="SSF50998">
    <property type="entry name" value="Quinoprotein alcohol dehydrogenase-like"/>
    <property type="match status" value="1"/>
</dbReference>
<dbReference type="GO" id="GO:0030036">
    <property type="term" value="P:actin cytoskeleton organization"/>
    <property type="evidence" value="ECO:0007669"/>
    <property type="project" value="TreeGrafter"/>
</dbReference>
<comment type="caution">
    <text evidence="4">The sequence shown here is derived from an EMBL/GenBank/DDBJ whole genome shotgun (WGS) entry which is preliminary data.</text>
</comment>
<protein>
    <submittedName>
        <fullName evidence="4">Rho guanine nucleotide exchange factor (GEF) 17</fullName>
    </submittedName>
</protein>
<dbReference type="RefSeq" id="XP_051069910.1">
    <property type="nucleotide sequence ID" value="XM_051213891.1"/>
</dbReference>
<evidence type="ECO:0000313" key="5">
    <source>
        <dbReference type="Proteomes" id="UP000471633"/>
    </source>
</evidence>
<feature type="region of interest" description="Disordered" evidence="2">
    <location>
        <begin position="435"/>
        <end position="488"/>
    </location>
</feature>
<dbReference type="PANTHER" id="PTHR12877">
    <property type="entry name" value="RHO GUANINE NUCLEOTIDE EXCHANGE FACTOR"/>
    <property type="match status" value="1"/>
</dbReference>
<accession>A0A922LLC1</accession>
<feature type="compositionally biased region" description="Polar residues" evidence="2">
    <location>
        <begin position="414"/>
        <end position="423"/>
    </location>
</feature>
<dbReference type="Pfam" id="PF19056">
    <property type="entry name" value="WD40_2"/>
    <property type="match status" value="1"/>
</dbReference>
<evidence type="ECO:0000259" key="3">
    <source>
        <dbReference type="PROSITE" id="PS50010"/>
    </source>
</evidence>
<reference evidence="4" key="4">
    <citation type="journal article" date="2022" name="PLoS Pathog.">
        <title>Chromosome-level genome of Schistosoma haematobium underpins genome-wide explorations of molecular variation.</title>
        <authorList>
            <person name="Stroehlein A.J."/>
            <person name="Korhonen P.K."/>
            <person name="Lee V.V."/>
            <person name="Ralph S.A."/>
            <person name="Mentink-Kane M."/>
            <person name="You H."/>
            <person name="McManus D.P."/>
            <person name="Tchuente L.T."/>
            <person name="Stothard J.R."/>
            <person name="Kaur P."/>
            <person name="Dudchenko O."/>
            <person name="Aiden E.L."/>
            <person name="Yang B."/>
            <person name="Yang H."/>
            <person name="Emery A.M."/>
            <person name="Webster B.L."/>
            <person name="Brindley P.J."/>
            <person name="Rollinson D."/>
            <person name="Chang B.C.H."/>
            <person name="Gasser R.B."/>
            <person name="Young N.D."/>
        </authorList>
    </citation>
    <scope>NUCLEOTIDE SEQUENCE</scope>
</reference>
<feature type="compositionally biased region" description="Polar residues" evidence="2">
    <location>
        <begin position="1599"/>
        <end position="1615"/>
    </location>
</feature>
<dbReference type="CDD" id="cd00160">
    <property type="entry name" value="RhoGEF"/>
    <property type="match status" value="1"/>
</dbReference>
<feature type="region of interest" description="Disordered" evidence="2">
    <location>
        <begin position="1585"/>
        <end position="1630"/>
    </location>
</feature>
<evidence type="ECO:0000313" key="4">
    <source>
        <dbReference type="EMBL" id="KAH9588387.1"/>
    </source>
</evidence>
<dbReference type="PROSITE" id="PS50010">
    <property type="entry name" value="DH_2"/>
    <property type="match status" value="1"/>
</dbReference>
<feature type="region of interest" description="Disordered" evidence="2">
    <location>
        <begin position="1132"/>
        <end position="1174"/>
    </location>
</feature>
<dbReference type="EMBL" id="AMPZ03000003">
    <property type="protein sequence ID" value="KAH9588387.1"/>
    <property type="molecule type" value="Genomic_DNA"/>
</dbReference>
<reference evidence="4" key="1">
    <citation type="journal article" date="2012" name="Nat. Genet.">
        <title>Whole-genome sequence of Schistosoma haematobium.</title>
        <authorList>
            <person name="Young N.D."/>
            <person name="Jex A.R."/>
            <person name="Li B."/>
            <person name="Liu S."/>
            <person name="Yang L."/>
            <person name="Xiong Z."/>
            <person name="Li Y."/>
            <person name="Cantacessi C."/>
            <person name="Hall R.S."/>
            <person name="Xu X."/>
            <person name="Chen F."/>
            <person name="Wu X."/>
            <person name="Zerlotini A."/>
            <person name="Oliveira G."/>
            <person name="Hofmann A."/>
            <person name="Zhang G."/>
            <person name="Fang X."/>
            <person name="Kang Y."/>
            <person name="Campbell B.E."/>
            <person name="Loukas A."/>
            <person name="Ranganathan S."/>
            <person name="Rollinson D."/>
            <person name="Rinaldi G."/>
            <person name="Brindley P.J."/>
            <person name="Yang H."/>
            <person name="Wang J."/>
            <person name="Wang J."/>
            <person name="Gasser R.B."/>
        </authorList>
    </citation>
    <scope>NUCLEOTIDE SEQUENCE</scope>
</reference>
<feature type="compositionally biased region" description="Polar residues" evidence="2">
    <location>
        <begin position="373"/>
        <end position="403"/>
    </location>
</feature>